<dbReference type="PANTHER" id="PTHR47163">
    <property type="entry name" value="DDE_TNP_IS1595 DOMAIN-CONTAINING PROTEIN"/>
    <property type="match status" value="1"/>
</dbReference>
<evidence type="ECO:0000313" key="3">
    <source>
        <dbReference type="Proteomes" id="UP000406735"/>
    </source>
</evidence>
<comment type="caution">
    <text evidence="2">The sequence shown here is derived from an EMBL/GenBank/DDBJ whole genome shotgun (WGS) entry which is preliminary data.</text>
</comment>
<dbReference type="NCBIfam" id="NF033547">
    <property type="entry name" value="transpos_IS1595"/>
    <property type="match status" value="1"/>
</dbReference>
<evidence type="ECO:0000313" key="2">
    <source>
        <dbReference type="EMBL" id="MQN10875.1"/>
    </source>
</evidence>
<protein>
    <submittedName>
        <fullName evidence="2">IS1595 family transposase</fullName>
    </submittedName>
</protein>
<gene>
    <name evidence="2" type="ORF">F7D97_13350</name>
</gene>
<evidence type="ECO:0000259" key="1">
    <source>
        <dbReference type="SMART" id="SM01126"/>
    </source>
</evidence>
<dbReference type="InterPro" id="IPR053164">
    <property type="entry name" value="IS1016-like_transposase"/>
</dbReference>
<dbReference type="Pfam" id="PF12762">
    <property type="entry name" value="DDE_Tnp_IS1595"/>
    <property type="match status" value="1"/>
</dbReference>
<accession>A0A6A7VUX1</accession>
<dbReference type="AlphaFoldDB" id="A0A6A7VUX1"/>
<name>A0A6A7VUX1_9BACT</name>
<dbReference type="EMBL" id="VZCY01000107">
    <property type="protein sequence ID" value="MQN10875.1"/>
    <property type="molecule type" value="Genomic_DNA"/>
</dbReference>
<dbReference type="PANTHER" id="PTHR47163:SF2">
    <property type="entry name" value="SI:DKEY-17M8.2"/>
    <property type="match status" value="1"/>
</dbReference>
<reference evidence="2 3" key="1">
    <citation type="submission" date="2019-09" db="EMBL/GenBank/DDBJ databases">
        <title>Distinct polysaccharide growth profiles of human intestinal Prevotella copri isolates.</title>
        <authorList>
            <person name="Fehlner-Peach H."/>
            <person name="Magnabosco C."/>
            <person name="Raghavan V."/>
            <person name="Scher J.U."/>
            <person name="Tett A."/>
            <person name="Cox L.M."/>
            <person name="Gottsegen C."/>
            <person name="Watters A."/>
            <person name="Wiltshire- Gordon J.D."/>
            <person name="Segata N."/>
            <person name="Bonneau R."/>
            <person name="Littman D.R."/>
        </authorList>
    </citation>
    <scope>NUCLEOTIDE SEQUENCE [LARGE SCALE GENOMIC DNA]</scope>
    <source>
        <strain evidence="3">iK21513</strain>
    </source>
</reference>
<feature type="domain" description="ISXO2-like transposase" evidence="1">
    <location>
        <begin position="132"/>
        <end position="281"/>
    </location>
</feature>
<dbReference type="SMART" id="SM01126">
    <property type="entry name" value="DDE_Tnp_IS1595"/>
    <property type="match status" value="1"/>
</dbReference>
<dbReference type="Proteomes" id="UP000406735">
    <property type="component" value="Unassembled WGS sequence"/>
</dbReference>
<organism evidence="2 3">
    <name type="scientific">Segatella copri</name>
    <dbReference type="NCBI Taxonomy" id="165179"/>
    <lineage>
        <taxon>Bacteria</taxon>
        <taxon>Pseudomonadati</taxon>
        <taxon>Bacteroidota</taxon>
        <taxon>Bacteroidia</taxon>
        <taxon>Bacteroidales</taxon>
        <taxon>Prevotellaceae</taxon>
        <taxon>Segatella</taxon>
    </lineage>
</organism>
<dbReference type="InterPro" id="IPR024445">
    <property type="entry name" value="Tnp_ISXO2-like"/>
</dbReference>
<proteinExistence type="predicted"/>
<dbReference type="RefSeq" id="WP_153080620.1">
    <property type="nucleotide sequence ID" value="NZ_VZAU01000083.1"/>
</dbReference>
<sequence length="309" mass="36284">MATLNFSNFNSVFDLMEVFNTEKACIRFLEKELWENGKPISPYDPTSKVYKRGDGMYRCKNTGKNFNIRIGTLFEGTKIPLRKWFYAIYMLTCHKKGISSLQLSKDLHVTQKTSWFMTHRIREIFKQDYKEKFDGEVELDETFVGGKNKNRHWDKKAKKCQGRAFVDKVPVMGILQRGGKVFCKVVKNTSYKQLTPPVLCKVKHSATIYSDEWQGYKLIWKTYKSHIVDHGHGIYVDGGAYTNTIEGFWGNYCKRAINGIYNWVSRKHMQRYFDEFCFRYNTRNVSISECFAEAIRHCKSRLTYKKLAA</sequence>